<dbReference type="Proteomes" id="UP000199001">
    <property type="component" value="Unassembled WGS sequence"/>
</dbReference>
<organism evidence="1 2">
    <name type="scientific">Micromonospora citrea</name>
    <dbReference type="NCBI Taxonomy" id="47855"/>
    <lineage>
        <taxon>Bacteria</taxon>
        <taxon>Bacillati</taxon>
        <taxon>Actinomycetota</taxon>
        <taxon>Actinomycetes</taxon>
        <taxon>Micromonosporales</taxon>
        <taxon>Micromonosporaceae</taxon>
        <taxon>Micromonospora</taxon>
    </lineage>
</organism>
<proteinExistence type="predicted"/>
<reference evidence="2" key="1">
    <citation type="submission" date="2016-06" db="EMBL/GenBank/DDBJ databases">
        <authorList>
            <person name="Varghese N."/>
            <person name="Submissions Spin"/>
        </authorList>
    </citation>
    <scope>NUCLEOTIDE SEQUENCE [LARGE SCALE GENOMIC DNA]</scope>
    <source>
        <strain evidence="2">DSM 43903</strain>
    </source>
</reference>
<protein>
    <submittedName>
        <fullName evidence="1">Uncharacterized protein</fullName>
    </submittedName>
</protein>
<dbReference type="AlphaFoldDB" id="A0A1C6TVF4"/>
<evidence type="ECO:0000313" key="1">
    <source>
        <dbReference type="EMBL" id="SCL45659.1"/>
    </source>
</evidence>
<evidence type="ECO:0000313" key="2">
    <source>
        <dbReference type="Proteomes" id="UP000199001"/>
    </source>
</evidence>
<dbReference type="EMBL" id="FMHZ01000002">
    <property type="protein sequence ID" value="SCL45659.1"/>
    <property type="molecule type" value="Genomic_DNA"/>
</dbReference>
<sequence>MPTALQALAMRREGPAVGMRRRQTTLACAAMTRHPCRSSRTQVRV</sequence>
<gene>
    <name evidence="1" type="ORF">GA0070606_0823</name>
</gene>
<name>A0A1C6TVF4_9ACTN</name>
<keyword evidence="2" id="KW-1185">Reference proteome</keyword>
<accession>A0A1C6TVF4</accession>